<name>A0A183M9N6_9TREM</name>
<reference evidence="1 2" key="1">
    <citation type="submission" date="2018-11" db="EMBL/GenBank/DDBJ databases">
        <authorList>
            <consortium name="Pathogen Informatics"/>
        </authorList>
    </citation>
    <scope>NUCLEOTIDE SEQUENCE [LARGE SCALE GENOMIC DNA]</scope>
    <source>
        <strain evidence="1 2">Zambia</strain>
    </source>
</reference>
<dbReference type="Proteomes" id="UP000277204">
    <property type="component" value="Unassembled WGS sequence"/>
</dbReference>
<proteinExistence type="predicted"/>
<organism evidence="1 2">
    <name type="scientific">Schistosoma margrebowiei</name>
    <dbReference type="NCBI Taxonomy" id="48269"/>
    <lineage>
        <taxon>Eukaryota</taxon>
        <taxon>Metazoa</taxon>
        <taxon>Spiralia</taxon>
        <taxon>Lophotrochozoa</taxon>
        <taxon>Platyhelminthes</taxon>
        <taxon>Trematoda</taxon>
        <taxon>Digenea</taxon>
        <taxon>Strigeidida</taxon>
        <taxon>Schistosomatoidea</taxon>
        <taxon>Schistosomatidae</taxon>
        <taxon>Schistosoma</taxon>
    </lineage>
</organism>
<dbReference type="AlphaFoldDB" id="A0A183M9N6"/>
<accession>A0A183M9N6</accession>
<evidence type="ECO:0000313" key="2">
    <source>
        <dbReference type="Proteomes" id="UP000277204"/>
    </source>
</evidence>
<dbReference type="EMBL" id="UZAI01008402">
    <property type="protein sequence ID" value="VDP01940.1"/>
    <property type="molecule type" value="Genomic_DNA"/>
</dbReference>
<gene>
    <name evidence="1" type="ORF">SMRZ_LOCUS12761</name>
</gene>
<keyword evidence="2" id="KW-1185">Reference proteome</keyword>
<protein>
    <submittedName>
        <fullName evidence="1">Uncharacterized protein</fullName>
    </submittedName>
</protein>
<sequence>MSCKPPCIRHTRYNKHYISFLERQVILVVALIRIKSADLYQRSCLDPDSPRRHGRYC</sequence>
<evidence type="ECO:0000313" key="1">
    <source>
        <dbReference type="EMBL" id="VDP01940.1"/>
    </source>
</evidence>